<evidence type="ECO:0000256" key="1">
    <source>
        <dbReference type="PROSITE-ProRule" id="PRU00266"/>
    </source>
</evidence>
<evidence type="ECO:0000313" key="4">
    <source>
        <dbReference type="Proteomes" id="UP001142393"/>
    </source>
</evidence>
<name>A0A9W8P2E2_9AGAR</name>
<sequence>MVESVNKLNNESQRRHWKVYYQNTHEGPLHAGQWHSVVYINDINYGSGTDRTEKGAKELAAATALEVIESANNLK</sequence>
<dbReference type="Pfam" id="PF00035">
    <property type="entry name" value="dsrm"/>
    <property type="match status" value="1"/>
</dbReference>
<protein>
    <recommendedName>
        <fullName evidence="2">DRBM domain-containing protein</fullName>
    </recommendedName>
</protein>
<dbReference type="InterPro" id="IPR014720">
    <property type="entry name" value="dsRBD_dom"/>
</dbReference>
<dbReference type="Proteomes" id="UP001142393">
    <property type="component" value="Unassembled WGS sequence"/>
</dbReference>
<organism evidence="3 4">
    <name type="scientific">Lentinula detonsa</name>
    <dbReference type="NCBI Taxonomy" id="2804962"/>
    <lineage>
        <taxon>Eukaryota</taxon>
        <taxon>Fungi</taxon>
        <taxon>Dikarya</taxon>
        <taxon>Basidiomycota</taxon>
        <taxon>Agaricomycotina</taxon>
        <taxon>Agaricomycetes</taxon>
        <taxon>Agaricomycetidae</taxon>
        <taxon>Agaricales</taxon>
        <taxon>Marasmiineae</taxon>
        <taxon>Omphalotaceae</taxon>
        <taxon>Lentinula</taxon>
    </lineage>
</organism>
<proteinExistence type="predicted"/>
<dbReference type="EMBL" id="JANVFU010000005">
    <property type="protein sequence ID" value="KAJ3745341.1"/>
    <property type="molecule type" value="Genomic_DNA"/>
</dbReference>
<evidence type="ECO:0000313" key="3">
    <source>
        <dbReference type="EMBL" id="KAJ3745341.1"/>
    </source>
</evidence>
<dbReference type="SUPFAM" id="SSF54768">
    <property type="entry name" value="dsRNA-binding domain-like"/>
    <property type="match status" value="1"/>
</dbReference>
<gene>
    <name evidence="3" type="ORF">DFH05DRAFT_1487547</name>
</gene>
<evidence type="ECO:0000259" key="2">
    <source>
        <dbReference type="PROSITE" id="PS50137"/>
    </source>
</evidence>
<keyword evidence="1" id="KW-0694">RNA-binding</keyword>
<dbReference type="AlphaFoldDB" id="A0A9W8P2E2"/>
<dbReference type="GO" id="GO:0003723">
    <property type="term" value="F:RNA binding"/>
    <property type="evidence" value="ECO:0007669"/>
    <property type="project" value="UniProtKB-UniRule"/>
</dbReference>
<reference evidence="3 4" key="1">
    <citation type="journal article" date="2023" name="Proc. Natl. Acad. Sci. U.S.A.">
        <title>A global phylogenomic analysis of the shiitake genus Lentinula.</title>
        <authorList>
            <person name="Sierra-Patev S."/>
            <person name="Min B."/>
            <person name="Naranjo-Ortiz M."/>
            <person name="Looney B."/>
            <person name="Konkel Z."/>
            <person name="Slot J.C."/>
            <person name="Sakamoto Y."/>
            <person name="Steenwyk J.L."/>
            <person name="Rokas A."/>
            <person name="Carro J."/>
            <person name="Camarero S."/>
            <person name="Ferreira P."/>
            <person name="Molpeceres G."/>
            <person name="Ruiz-Duenas F.J."/>
            <person name="Serrano A."/>
            <person name="Henrissat B."/>
            <person name="Drula E."/>
            <person name="Hughes K.W."/>
            <person name="Mata J.L."/>
            <person name="Ishikawa N.K."/>
            <person name="Vargas-Isla R."/>
            <person name="Ushijima S."/>
            <person name="Smith C.A."/>
            <person name="Donoghue J."/>
            <person name="Ahrendt S."/>
            <person name="Andreopoulos W."/>
            <person name="He G."/>
            <person name="LaButti K."/>
            <person name="Lipzen A."/>
            <person name="Ng V."/>
            <person name="Riley R."/>
            <person name="Sandor L."/>
            <person name="Barry K."/>
            <person name="Martinez A.T."/>
            <person name="Xiao Y."/>
            <person name="Gibbons J.G."/>
            <person name="Terashima K."/>
            <person name="Grigoriev I.V."/>
            <person name="Hibbett D."/>
        </authorList>
    </citation>
    <scope>NUCLEOTIDE SEQUENCE [LARGE SCALE GENOMIC DNA]</scope>
    <source>
        <strain evidence="3 4">TFB7810</strain>
    </source>
</reference>
<comment type="caution">
    <text evidence="3">The sequence shown here is derived from an EMBL/GenBank/DDBJ whole genome shotgun (WGS) entry which is preliminary data.</text>
</comment>
<accession>A0A9W8P2E2</accession>
<dbReference type="PROSITE" id="PS50137">
    <property type="entry name" value="DS_RBD"/>
    <property type="match status" value="1"/>
</dbReference>
<feature type="domain" description="DRBM" evidence="2">
    <location>
        <begin position="3"/>
        <end position="70"/>
    </location>
</feature>
<dbReference type="Gene3D" id="3.30.160.20">
    <property type="match status" value="1"/>
</dbReference>
<keyword evidence="4" id="KW-1185">Reference proteome</keyword>